<dbReference type="SMART" id="SM00579">
    <property type="entry name" value="FBD"/>
    <property type="match status" value="1"/>
</dbReference>
<dbReference type="SUPFAM" id="SSF81383">
    <property type="entry name" value="F-box domain"/>
    <property type="match status" value="1"/>
</dbReference>
<feature type="domain" description="F-box" evidence="1">
    <location>
        <begin position="19"/>
        <end position="73"/>
    </location>
</feature>
<dbReference type="InterPro" id="IPR001810">
    <property type="entry name" value="F-box_dom"/>
</dbReference>
<dbReference type="InterPro" id="IPR006566">
    <property type="entry name" value="FBD"/>
</dbReference>
<dbReference type="PANTHER" id="PTHR31900">
    <property type="entry name" value="F-BOX/RNI SUPERFAMILY PROTEIN-RELATED"/>
    <property type="match status" value="1"/>
</dbReference>
<protein>
    <submittedName>
        <fullName evidence="3">F-box/FBD/LRR-repeat protein At4g13965</fullName>
    </submittedName>
</protein>
<dbReference type="InterPro" id="IPR053781">
    <property type="entry name" value="F-box_AtFBL13-like"/>
</dbReference>
<gene>
    <name evidence="3" type="primary">LOC104715018</name>
</gene>
<reference evidence="2" key="1">
    <citation type="journal article" date="2014" name="Nat. Commun.">
        <title>The emerging biofuel crop Camelina sativa retains a highly undifferentiated hexaploid genome structure.</title>
        <authorList>
            <person name="Kagale S."/>
            <person name="Koh C."/>
            <person name="Nixon J."/>
            <person name="Bollina V."/>
            <person name="Clarke W.E."/>
            <person name="Tuteja R."/>
            <person name="Spillane C."/>
            <person name="Robinson S.J."/>
            <person name="Links M.G."/>
            <person name="Clarke C."/>
            <person name="Higgins E.E."/>
            <person name="Huebert T."/>
            <person name="Sharpe A.G."/>
            <person name="Parkin I.A."/>
        </authorList>
    </citation>
    <scope>NUCLEOTIDE SEQUENCE [LARGE SCALE GENOMIC DNA]</scope>
    <source>
        <strain evidence="2">cv. DH55</strain>
    </source>
</reference>
<dbReference type="CDD" id="cd22160">
    <property type="entry name" value="F-box_AtFBL13-like"/>
    <property type="match status" value="1"/>
</dbReference>
<dbReference type="RefSeq" id="XP_010430778.1">
    <property type="nucleotide sequence ID" value="XM_010432476.1"/>
</dbReference>
<dbReference type="Gene3D" id="3.80.10.10">
    <property type="entry name" value="Ribonuclease Inhibitor"/>
    <property type="match status" value="1"/>
</dbReference>
<proteinExistence type="predicted"/>
<organism evidence="2 3">
    <name type="scientific">Camelina sativa</name>
    <name type="common">False flax</name>
    <name type="synonym">Myagrum sativum</name>
    <dbReference type="NCBI Taxonomy" id="90675"/>
    <lineage>
        <taxon>Eukaryota</taxon>
        <taxon>Viridiplantae</taxon>
        <taxon>Streptophyta</taxon>
        <taxon>Embryophyta</taxon>
        <taxon>Tracheophyta</taxon>
        <taxon>Spermatophyta</taxon>
        <taxon>Magnoliopsida</taxon>
        <taxon>eudicotyledons</taxon>
        <taxon>Gunneridae</taxon>
        <taxon>Pentapetalae</taxon>
        <taxon>rosids</taxon>
        <taxon>malvids</taxon>
        <taxon>Brassicales</taxon>
        <taxon>Brassicaceae</taxon>
        <taxon>Camelineae</taxon>
        <taxon>Camelina</taxon>
    </lineage>
</organism>
<dbReference type="InterPro" id="IPR055411">
    <property type="entry name" value="LRR_FXL15/At3g58940/PEG3-like"/>
</dbReference>
<dbReference type="GeneID" id="104715018"/>
<evidence type="ECO:0000259" key="1">
    <source>
        <dbReference type="PROSITE" id="PS50181"/>
    </source>
</evidence>
<dbReference type="SUPFAM" id="SSF52047">
    <property type="entry name" value="RNI-like"/>
    <property type="match status" value="1"/>
</dbReference>
<evidence type="ECO:0000313" key="2">
    <source>
        <dbReference type="Proteomes" id="UP000694864"/>
    </source>
</evidence>
<dbReference type="InterPro" id="IPR050232">
    <property type="entry name" value="FBL13/AtMIF1-like"/>
</dbReference>
<accession>A0ABM0TSV9</accession>
<dbReference type="Pfam" id="PF00646">
    <property type="entry name" value="F-box"/>
    <property type="match status" value="1"/>
</dbReference>
<sequence length="443" mass="50774">MNRCKKSGENENNQGVLNADRISQLPEALIVNILSLLTTKEAIATSVLSKQWRSHWKMLPKLTFRSNQSYYHSRELGTFLKDVFKTLLSHKAPVLHSFHLSVVLDKCDETDTGVLIGIALSRNVRKLVLGVQCYDGKVCFRFPRCLYNCETLETLRLTSNVHIDVPSTFCLKSLRTMELITVDFKDDESFINLLSGCPNLENLEVQGILENSVKAFTIAVPSLQRLKFYNYSYFEPLAGYVINAPSLKYLDIEICGYGLEFCLIENLRKLVEAKIIVVSKIINENLLESLTSVKRLSLELPPLMVKFSTGSTFYQLVYLELHTHAEWWNLLTLMLDRSPKLQVLKLMHPMGWKESPAPGTWNQPKNVPECLLSHLETFKWIGFEWKQEEEIKVAKYILSNSKRLKRATFSSSKPITDPKKRDKMVEDLNSVVRPSSSCQLLFK</sequence>
<dbReference type="PANTHER" id="PTHR31900:SF34">
    <property type="entry name" value="EMB|CAB62440.1-RELATED"/>
    <property type="match status" value="1"/>
</dbReference>
<dbReference type="PROSITE" id="PS50181">
    <property type="entry name" value="FBOX"/>
    <property type="match status" value="1"/>
</dbReference>
<reference evidence="3" key="2">
    <citation type="submission" date="2025-08" db="UniProtKB">
        <authorList>
            <consortium name="RefSeq"/>
        </authorList>
    </citation>
    <scope>IDENTIFICATION</scope>
    <source>
        <tissue evidence="3">Leaf</tissue>
    </source>
</reference>
<dbReference type="Pfam" id="PF08387">
    <property type="entry name" value="FBD"/>
    <property type="match status" value="1"/>
</dbReference>
<dbReference type="InterPro" id="IPR036047">
    <property type="entry name" value="F-box-like_dom_sf"/>
</dbReference>
<dbReference type="Pfam" id="PF24758">
    <property type="entry name" value="LRR_At5g56370"/>
    <property type="match status" value="1"/>
</dbReference>
<name>A0ABM0TSV9_CAMSA</name>
<keyword evidence="2" id="KW-1185">Reference proteome</keyword>
<evidence type="ECO:0000313" key="3">
    <source>
        <dbReference type="RefSeq" id="XP_010430778.1"/>
    </source>
</evidence>
<dbReference type="Proteomes" id="UP000694864">
    <property type="component" value="Chromosome 9"/>
</dbReference>
<dbReference type="Gene3D" id="1.20.1280.50">
    <property type="match status" value="1"/>
</dbReference>
<dbReference type="InterPro" id="IPR032675">
    <property type="entry name" value="LRR_dom_sf"/>
</dbReference>